<dbReference type="EMBL" id="LR215974">
    <property type="protein sequence ID" value="VFB04823.1"/>
    <property type="molecule type" value="Genomic_DNA"/>
</dbReference>
<dbReference type="KEGG" id="ctai:NCTC12078_02862"/>
<dbReference type="Proteomes" id="UP000290013">
    <property type="component" value="Chromosome"/>
</dbReference>
<dbReference type="AlphaFoldDB" id="A0A4U8WF26"/>
<name>A0A4U8WF26_9FLAO</name>
<protein>
    <submittedName>
        <fullName evidence="1">Uncharacterized protein</fullName>
    </submittedName>
</protein>
<evidence type="ECO:0000313" key="2">
    <source>
        <dbReference type="Proteomes" id="UP000290013"/>
    </source>
</evidence>
<reference evidence="1 2" key="1">
    <citation type="submission" date="2019-02" db="EMBL/GenBank/DDBJ databases">
        <authorList>
            <consortium name="Pathogen Informatics"/>
        </authorList>
    </citation>
    <scope>NUCLEOTIDE SEQUENCE [LARGE SCALE GENOMIC DNA]</scope>
    <source>
        <strain evidence="1 2">3012STDY6944375</strain>
    </source>
</reference>
<organism evidence="1 2">
    <name type="scientific">Chryseobacterium taihuense</name>
    <dbReference type="NCBI Taxonomy" id="1141221"/>
    <lineage>
        <taxon>Bacteria</taxon>
        <taxon>Pseudomonadati</taxon>
        <taxon>Bacteroidota</taxon>
        <taxon>Flavobacteriia</taxon>
        <taxon>Flavobacteriales</taxon>
        <taxon>Weeksellaceae</taxon>
        <taxon>Chryseobacterium group</taxon>
        <taxon>Chryseobacterium</taxon>
    </lineage>
</organism>
<evidence type="ECO:0000313" key="1">
    <source>
        <dbReference type="EMBL" id="VFB04823.1"/>
    </source>
</evidence>
<proteinExistence type="predicted"/>
<sequence>MVRKVNIISFIIILTTSSYGIYAQNKCGMTRKLLKFNLRSTNTIDTTAIYQYDGEFSRDSNDKLYYARYGYENYYKFYGNGKVGYFGLQEKKNLSLEKMNPCHFLNAYYGVDNTGNYILKRFAKTKANGSYTIKCFLKFRGDTLQIIDEDQINTGYKKIFIKKSIPREWLIYKPDW</sequence>
<accession>A0A4U8WF26</accession>
<gene>
    <name evidence="1" type="ORF">NCTC12078_02862</name>
</gene>